<reference evidence="1" key="1">
    <citation type="submission" date="2018-02" db="EMBL/GenBank/DDBJ databases">
        <title>Rhizophora mucronata_Transcriptome.</title>
        <authorList>
            <person name="Meera S.P."/>
            <person name="Sreeshan A."/>
            <person name="Augustine A."/>
        </authorList>
    </citation>
    <scope>NUCLEOTIDE SEQUENCE</scope>
    <source>
        <tissue evidence="1">Leaf</tissue>
    </source>
</reference>
<dbReference type="EMBL" id="GGEC01050084">
    <property type="protein sequence ID" value="MBX30568.1"/>
    <property type="molecule type" value="Transcribed_RNA"/>
</dbReference>
<dbReference type="AlphaFoldDB" id="A0A2P2MK09"/>
<proteinExistence type="predicted"/>
<name>A0A2P2MK09_RHIMU</name>
<accession>A0A2P2MK09</accession>
<sequence>MTYLGWKVITLVCPATDPIRVLEVTEIINAAFDDDCGIRTVFEPLGGTRRNGSDHNKLGTFSTIRSGRHAHTLTIISATEEISHGEYMHALTFPCSVSPKPEFLKVSLPVDLFKEVS</sequence>
<evidence type="ECO:0000313" key="1">
    <source>
        <dbReference type="EMBL" id="MBX30568.1"/>
    </source>
</evidence>
<organism evidence="1">
    <name type="scientific">Rhizophora mucronata</name>
    <name type="common">Asiatic mangrove</name>
    <dbReference type="NCBI Taxonomy" id="61149"/>
    <lineage>
        <taxon>Eukaryota</taxon>
        <taxon>Viridiplantae</taxon>
        <taxon>Streptophyta</taxon>
        <taxon>Embryophyta</taxon>
        <taxon>Tracheophyta</taxon>
        <taxon>Spermatophyta</taxon>
        <taxon>Magnoliopsida</taxon>
        <taxon>eudicotyledons</taxon>
        <taxon>Gunneridae</taxon>
        <taxon>Pentapetalae</taxon>
        <taxon>rosids</taxon>
        <taxon>fabids</taxon>
        <taxon>Malpighiales</taxon>
        <taxon>Rhizophoraceae</taxon>
        <taxon>Rhizophora</taxon>
    </lineage>
</organism>
<protein>
    <submittedName>
        <fullName evidence="1">Uncharacterized protein</fullName>
    </submittedName>
</protein>